<evidence type="ECO:0000256" key="1">
    <source>
        <dbReference type="ARBA" id="ARBA00010457"/>
    </source>
</evidence>
<dbReference type="CDD" id="cd00305">
    <property type="entry name" value="Cu-Zn_Superoxide_Dismutase"/>
    <property type="match status" value="1"/>
</dbReference>
<accession>A0ABS5W5U8</accession>
<keyword evidence="5" id="KW-1185">Reference proteome</keyword>
<evidence type="ECO:0000256" key="2">
    <source>
        <dbReference type="SAM" id="SignalP"/>
    </source>
</evidence>
<dbReference type="InterPro" id="IPR024134">
    <property type="entry name" value="SOD_Cu/Zn_/chaperone"/>
</dbReference>
<dbReference type="Proteomes" id="UP000811255">
    <property type="component" value="Unassembled WGS sequence"/>
</dbReference>
<proteinExistence type="inferred from homology"/>
<dbReference type="SUPFAM" id="SSF49329">
    <property type="entry name" value="Cu,Zn superoxide dismutase-like"/>
    <property type="match status" value="1"/>
</dbReference>
<organism evidence="4 5">
    <name type="scientific">Croceibacterium selenioxidans</name>
    <dbReference type="NCBI Taxonomy" id="2838833"/>
    <lineage>
        <taxon>Bacteria</taxon>
        <taxon>Pseudomonadati</taxon>
        <taxon>Pseudomonadota</taxon>
        <taxon>Alphaproteobacteria</taxon>
        <taxon>Sphingomonadales</taxon>
        <taxon>Erythrobacteraceae</taxon>
        <taxon>Croceibacterium</taxon>
    </lineage>
</organism>
<dbReference type="InterPro" id="IPR036423">
    <property type="entry name" value="SOD-like_Cu/Zn_dom_sf"/>
</dbReference>
<dbReference type="Gene3D" id="2.60.40.200">
    <property type="entry name" value="Superoxide dismutase, copper/zinc binding domain"/>
    <property type="match status" value="1"/>
</dbReference>
<dbReference type="RefSeq" id="WP_214536740.1">
    <property type="nucleotide sequence ID" value="NZ_JAHFVK010000002.1"/>
</dbReference>
<dbReference type="InterPro" id="IPR018152">
    <property type="entry name" value="SOD_Cu/Zn_BS"/>
</dbReference>
<dbReference type="InterPro" id="IPR001424">
    <property type="entry name" value="SOD_Cu_Zn_dom"/>
</dbReference>
<dbReference type="Pfam" id="PF00080">
    <property type="entry name" value="Sod_Cu"/>
    <property type="match status" value="1"/>
</dbReference>
<gene>
    <name evidence="4" type="ORF">KK137_12355</name>
</gene>
<sequence length="176" mass="17600">MKLALVSAAPLLALLAACQSVADEQPSDRLAQASLRLANGQPAGTAQVLANGSQVNVTVALTGISPGVHGMHLHTTGSCDAPEFTSAGAHLNPGHREHGTDNPAGSHLGDLPNVTIGANGTGSASATLHGTRDEVLAQLFDADGTAIVVHASADDYRTDPSGNSGGRIACGVLTRS</sequence>
<reference evidence="4 5" key="1">
    <citation type="submission" date="2021-05" db="EMBL/GenBank/DDBJ databases">
        <title>Croceibacterium sp. LX-88 genome sequence.</title>
        <authorList>
            <person name="Luo X."/>
        </authorList>
    </citation>
    <scope>NUCLEOTIDE SEQUENCE [LARGE SCALE GENOMIC DNA]</scope>
    <source>
        <strain evidence="4 5">LX-88</strain>
    </source>
</reference>
<evidence type="ECO:0000259" key="3">
    <source>
        <dbReference type="Pfam" id="PF00080"/>
    </source>
</evidence>
<evidence type="ECO:0000313" key="5">
    <source>
        <dbReference type="Proteomes" id="UP000811255"/>
    </source>
</evidence>
<comment type="similarity">
    <text evidence="1">Belongs to the Cu-Zn superoxide dismutase family.</text>
</comment>
<feature type="signal peptide" evidence="2">
    <location>
        <begin position="1"/>
        <end position="22"/>
    </location>
</feature>
<evidence type="ECO:0000313" key="4">
    <source>
        <dbReference type="EMBL" id="MBT2135122.1"/>
    </source>
</evidence>
<dbReference type="PROSITE" id="PS00087">
    <property type="entry name" value="SOD_CU_ZN_1"/>
    <property type="match status" value="1"/>
</dbReference>
<keyword evidence="2" id="KW-0732">Signal</keyword>
<feature type="domain" description="Superoxide dismutase copper/zinc binding" evidence="3">
    <location>
        <begin position="44"/>
        <end position="172"/>
    </location>
</feature>
<dbReference type="EMBL" id="JAHFVK010000002">
    <property type="protein sequence ID" value="MBT2135122.1"/>
    <property type="molecule type" value="Genomic_DNA"/>
</dbReference>
<protein>
    <submittedName>
        <fullName evidence="4">Superoxide dismutase family protein</fullName>
    </submittedName>
</protein>
<dbReference type="PROSITE" id="PS51257">
    <property type="entry name" value="PROKAR_LIPOPROTEIN"/>
    <property type="match status" value="1"/>
</dbReference>
<comment type="caution">
    <text evidence="4">The sequence shown here is derived from an EMBL/GenBank/DDBJ whole genome shotgun (WGS) entry which is preliminary data.</text>
</comment>
<dbReference type="PANTHER" id="PTHR10003">
    <property type="entry name" value="SUPEROXIDE DISMUTASE CU-ZN -RELATED"/>
    <property type="match status" value="1"/>
</dbReference>
<feature type="chain" id="PRO_5047487813" evidence="2">
    <location>
        <begin position="23"/>
        <end position="176"/>
    </location>
</feature>
<name>A0ABS5W5U8_9SPHN</name>